<feature type="domain" description="HTH tetR-type" evidence="3">
    <location>
        <begin position="12"/>
        <end position="72"/>
    </location>
</feature>
<dbReference type="Pfam" id="PF00440">
    <property type="entry name" value="TetR_N"/>
    <property type="match status" value="2"/>
</dbReference>
<dbReference type="PRINTS" id="PR00455">
    <property type="entry name" value="HTHTETR"/>
</dbReference>
<dbReference type="InterPro" id="IPR009057">
    <property type="entry name" value="Homeodomain-like_sf"/>
</dbReference>
<dbReference type="InterPro" id="IPR001647">
    <property type="entry name" value="HTH_TetR"/>
</dbReference>
<organism evidence="4 5">
    <name type="scientific">Gordonia oryzae</name>
    <dbReference type="NCBI Taxonomy" id="2487349"/>
    <lineage>
        <taxon>Bacteria</taxon>
        <taxon>Bacillati</taxon>
        <taxon>Actinomycetota</taxon>
        <taxon>Actinomycetes</taxon>
        <taxon>Mycobacteriales</taxon>
        <taxon>Gordoniaceae</taxon>
        <taxon>Gordonia</taxon>
    </lineage>
</organism>
<comment type="caution">
    <text evidence="4">The sequence shown here is derived from an EMBL/GenBank/DDBJ whole genome shotgun (WGS) entry which is preliminary data.</text>
</comment>
<dbReference type="PROSITE" id="PS50977">
    <property type="entry name" value="HTH_TETR_2"/>
    <property type="match status" value="2"/>
</dbReference>
<sequence>MPNPKPTRARPADRKRQLADHAATLFAERGYTQVALADIARAAGVTAPSVYRHFADKHALLLAAVMGGADELEACTDRLLDGTDAGPEDLVDAVCSIGVRRPAATSLWRSASQHLSEEENRVLVLRIRSVMHRWARVLASGTGIPEREAVELCWATLSVAGSLGVHNARLPATRSLAELKTLVHRLITLRPDSAPPMVPAPVMSRGSRTRRDEILDAAAELFARRGYAGVGVDDIGAAVGITGPSVYRHFSSKLAILVGIGRRSATRLEAGAMAAHSTTSDSAKLLSLLVDSYVSTLTSSPDLSVGFNNSAVFIGQSDAADLLDVQRNYVARWVDLMTRTHPDLDRPEASVAVHAALSIVNDAVRVRRGTSRPDFPARMAYLMKGVLGV</sequence>
<name>A0A3N4G8E6_9ACTN</name>
<dbReference type="PANTHER" id="PTHR30055:SF237">
    <property type="entry name" value="TRANSCRIPTIONAL REPRESSOR MCE3R"/>
    <property type="match status" value="1"/>
</dbReference>
<dbReference type="EMBL" id="RKMH01000010">
    <property type="protein sequence ID" value="RPA58999.1"/>
    <property type="molecule type" value="Genomic_DNA"/>
</dbReference>
<evidence type="ECO:0000313" key="4">
    <source>
        <dbReference type="EMBL" id="RPA58999.1"/>
    </source>
</evidence>
<evidence type="ECO:0000259" key="3">
    <source>
        <dbReference type="PROSITE" id="PS50977"/>
    </source>
</evidence>
<keyword evidence="5" id="KW-1185">Reference proteome</keyword>
<proteinExistence type="predicted"/>
<keyword evidence="1 2" id="KW-0238">DNA-binding</keyword>
<reference evidence="4 5" key="1">
    <citation type="submission" date="2018-11" db="EMBL/GenBank/DDBJ databases">
        <title>Draft genome sequence of Gordonia sp. RS15-1S isolated from rice stems.</title>
        <authorList>
            <person name="Muangham S."/>
        </authorList>
    </citation>
    <scope>NUCLEOTIDE SEQUENCE [LARGE SCALE GENOMIC DNA]</scope>
    <source>
        <strain evidence="4 5">RS15-1S</strain>
    </source>
</reference>
<feature type="DNA-binding region" description="H-T-H motif" evidence="2">
    <location>
        <begin position="35"/>
        <end position="54"/>
    </location>
</feature>
<dbReference type="GO" id="GO:0000976">
    <property type="term" value="F:transcription cis-regulatory region binding"/>
    <property type="evidence" value="ECO:0007669"/>
    <property type="project" value="TreeGrafter"/>
</dbReference>
<dbReference type="OrthoDB" id="4456617at2"/>
<dbReference type="AlphaFoldDB" id="A0A3N4G8E6"/>
<dbReference type="Gene3D" id="1.10.10.60">
    <property type="entry name" value="Homeodomain-like"/>
    <property type="match status" value="2"/>
</dbReference>
<dbReference type="GO" id="GO:0003700">
    <property type="term" value="F:DNA-binding transcription factor activity"/>
    <property type="evidence" value="ECO:0007669"/>
    <property type="project" value="TreeGrafter"/>
</dbReference>
<dbReference type="RefSeq" id="WP_123931170.1">
    <property type="nucleotide sequence ID" value="NZ_JBPSDP010000010.1"/>
</dbReference>
<evidence type="ECO:0000256" key="1">
    <source>
        <dbReference type="ARBA" id="ARBA00023125"/>
    </source>
</evidence>
<accession>A0A3N4G8E6</accession>
<evidence type="ECO:0000256" key="2">
    <source>
        <dbReference type="PROSITE-ProRule" id="PRU00335"/>
    </source>
</evidence>
<evidence type="ECO:0000313" key="5">
    <source>
        <dbReference type="Proteomes" id="UP000267536"/>
    </source>
</evidence>
<feature type="DNA-binding region" description="H-T-H motif" evidence="2">
    <location>
        <begin position="231"/>
        <end position="250"/>
    </location>
</feature>
<dbReference type="Proteomes" id="UP000267536">
    <property type="component" value="Unassembled WGS sequence"/>
</dbReference>
<dbReference type="SUPFAM" id="SSF46689">
    <property type="entry name" value="Homeodomain-like"/>
    <property type="match status" value="2"/>
</dbReference>
<dbReference type="Gene3D" id="1.10.357.10">
    <property type="entry name" value="Tetracycline Repressor, domain 2"/>
    <property type="match status" value="2"/>
</dbReference>
<feature type="domain" description="HTH tetR-type" evidence="3">
    <location>
        <begin position="208"/>
        <end position="268"/>
    </location>
</feature>
<protein>
    <submittedName>
        <fullName evidence="4">TetR/AcrR family transcriptional regulator</fullName>
    </submittedName>
</protein>
<gene>
    <name evidence="4" type="ORF">EF294_14310</name>
</gene>
<dbReference type="PANTHER" id="PTHR30055">
    <property type="entry name" value="HTH-TYPE TRANSCRIPTIONAL REGULATOR RUTR"/>
    <property type="match status" value="1"/>
</dbReference>
<dbReference type="InterPro" id="IPR050109">
    <property type="entry name" value="HTH-type_TetR-like_transc_reg"/>
</dbReference>